<reference evidence="1" key="1">
    <citation type="journal article" date="2014" name="Int. J. Syst. Evol. Microbiol.">
        <title>Complete genome sequence of Corynebacterium casei LMG S-19264T (=DSM 44701T), isolated from a smear-ripened cheese.</title>
        <authorList>
            <consortium name="US DOE Joint Genome Institute (JGI-PGF)"/>
            <person name="Walter F."/>
            <person name="Albersmeier A."/>
            <person name="Kalinowski J."/>
            <person name="Ruckert C."/>
        </authorList>
    </citation>
    <scope>NUCLEOTIDE SEQUENCE</scope>
    <source>
        <strain evidence="1">NBRC 108769</strain>
    </source>
</reference>
<protein>
    <submittedName>
        <fullName evidence="1">Uncharacterized protein</fullName>
    </submittedName>
</protein>
<evidence type="ECO:0000313" key="1">
    <source>
        <dbReference type="EMBL" id="GLR19038.1"/>
    </source>
</evidence>
<dbReference type="AlphaFoldDB" id="A0AA37SW01"/>
<organism evidence="1 2">
    <name type="scientific">Portibacter lacus</name>
    <dbReference type="NCBI Taxonomy" id="1099794"/>
    <lineage>
        <taxon>Bacteria</taxon>
        <taxon>Pseudomonadati</taxon>
        <taxon>Bacteroidota</taxon>
        <taxon>Saprospiria</taxon>
        <taxon>Saprospirales</taxon>
        <taxon>Haliscomenobacteraceae</taxon>
        <taxon>Portibacter</taxon>
    </lineage>
</organism>
<proteinExistence type="predicted"/>
<dbReference type="Proteomes" id="UP001156666">
    <property type="component" value="Unassembled WGS sequence"/>
</dbReference>
<sequence length="42" mass="4727">MVEIMNIIGNQDFKSAAGTKFFGGLKNEIETILIEIEQEINK</sequence>
<dbReference type="RefSeq" id="WP_262914220.1">
    <property type="nucleotide sequence ID" value="NZ_BSOH01000025.1"/>
</dbReference>
<accession>A0AA37SW01</accession>
<keyword evidence="2" id="KW-1185">Reference proteome</keyword>
<comment type="caution">
    <text evidence="1">The sequence shown here is derived from an EMBL/GenBank/DDBJ whole genome shotgun (WGS) entry which is preliminary data.</text>
</comment>
<evidence type="ECO:0000313" key="2">
    <source>
        <dbReference type="Proteomes" id="UP001156666"/>
    </source>
</evidence>
<name>A0AA37SW01_9BACT</name>
<dbReference type="EMBL" id="BSOH01000025">
    <property type="protein sequence ID" value="GLR19038.1"/>
    <property type="molecule type" value="Genomic_DNA"/>
</dbReference>
<reference evidence="1" key="2">
    <citation type="submission" date="2023-01" db="EMBL/GenBank/DDBJ databases">
        <title>Draft genome sequence of Portibacter lacus strain NBRC 108769.</title>
        <authorList>
            <person name="Sun Q."/>
            <person name="Mori K."/>
        </authorList>
    </citation>
    <scope>NUCLEOTIDE SEQUENCE</scope>
    <source>
        <strain evidence="1">NBRC 108769</strain>
    </source>
</reference>
<gene>
    <name evidence="1" type="ORF">GCM10007940_36540</name>
</gene>